<dbReference type="GO" id="GO:0016125">
    <property type="term" value="P:sterol metabolic process"/>
    <property type="evidence" value="ECO:0007669"/>
    <property type="project" value="TreeGrafter"/>
</dbReference>
<proteinExistence type="predicted"/>
<evidence type="ECO:0000313" key="3">
    <source>
        <dbReference type="EMBL" id="KAF6145868.1"/>
    </source>
</evidence>
<dbReference type="OrthoDB" id="1372046at2759"/>
<keyword evidence="1" id="KW-0479">Metal-binding</keyword>
<dbReference type="SUPFAM" id="SSF48264">
    <property type="entry name" value="Cytochrome P450"/>
    <property type="match status" value="1"/>
</dbReference>
<dbReference type="GO" id="GO:0004497">
    <property type="term" value="F:monooxygenase activity"/>
    <property type="evidence" value="ECO:0007669"/>
    <property type="project" value="InterPro"/>
</dbReference>
<reference evidence="3 4" key="1">
    <citation type="journal article" date="2020" name="IScience">
        <title>Genome Sequencing of the Endangered Kingdonia uniflora (Circaeasteraceae, Ranunculales) Reveals Potential Mechanisms of Evolutionary Specialization.</title>
        <authorList>
            <person name="Sun Y."/>
            <person name="Deng T."/>
            <person name="Zhang A."/>
            <person name="Moore M.J."/>
            <person name="Landis J.B."/>
            <person name="Lin N."/>
            <person name="Zhang H."/>
            <person name="Zhang X."/>
            <person name="Huang J."/>
            <person name="Zhang X."/>
            <person name="Sun H."/>
            <person name="Wang H."/>
        </authorList>
    </citation>
    <scope>NUCLEOTIDE SEQUENCE [LARGE SCALE GENOMIC DNA]</scope>
    <source>
        <strain evidence="3">TB1705</strain>
        <tissue evidence="3">Leaf</tissue>
    </source>
</reference>
<dbReference type="GO" id="GO:0016132">
    <property type="term" value="P:brassinosteroid biosynthetic process"/>
    <property type="evidence" value="ECO:0007669"/>
    <property type="project" value="TreeGrafter"/>
</dbReference>
<name>A0A7J7LTI7_9MAGN</name>
<dbReference type="GO" id="GO:0005506">
    <property type="term" value="F:iron ion binding"/>
    <property type="evidence" value="ECO:0007669"/>
    <property type="project" value="InterPro"/>
</dbReference>
<dbReference type="EMBL" id="JACGCM010002027">
    <property type="protein sequence ID" value="KAF6145868.1"/>
    <property type="molecule type" value="Genomic_DNA"/>
</dbReference>
<gene>
    <name evidence="3" type="ORF">GIB67_028863</name>
</gene>
<comment type="caution">
    <text evidence="3">The sequence shown here is derived from an EMBL/GenBank/DDBJ whole genome shotgun (WGS) entry which is preliminary data.</text>
</comment>
<protein>
    <submittedName>
        <fullName evidence="3">Uncharacterized protein</fullName>
    </submittedName>
</protein>
<dbReference type="GO" id="GO:0010268">
    <property type="term" value="P:brassinosteroid homeostasis"/>
    <property type="evidence" value="ECO:0007669"/>
    <property type="project" value="TreeGrafter"/>
</dbReference>
<sequence length="83" mass="9719">MKKDRTVLTEELTVMLLFILVFVNFETTSLAQTLAIKLLIEQPSAHKELNDEHEEIIRTRENSESSVTWKEYKSMAFTLQVNF</sequence>
<dbReference type="GO" id="GO:0016705">
    <property type="term" value="F:oxidoreductase activity, acting on paired donors, with incorporation or reduction of molecular oxygen"/>
    <property type="evidence" value="ECO:0007669"/>
    <property type="project" value="InterPro"/>
</dbReference>
<dbReference type="InterPro" id="IPR036396">
    <property type="entry name" value="Cyt_P450_sf"/>
</dbReference>
<evidence type="ECO:0000256" key="2">
    <source>
        <dbReference type="ARBA" id="ARBA00023004"/>
    </source>
</evidence>
<keyword evidence="2" id="KW-0408">Iron</keyword>
<dbReference type="Gene3D" id="1.10.630.10">
    <property type="entry name" value="Cytochrome P450"/>
    <property type="match status" value="1"/>
</dbReference>
<accession>A0A7J7LTI7</accession>
<dbReference type="GO" id="GO:0020037">
    <property type="term" value="F:heme binding"/>
    <property type="evidence" value="ECO:0007669"/>
    <property type="project" value="InterPro"/>
</dbReference>
<keyword evidence="4" id="KW-1185">Reference proteome</keyword>
<dbReference type="PANTHER" id="PTHR24286">
    <property type="entry name" value="CYTOCHROME P450 26"/>
    <property type="match status" value="1"/>
</dbReference>
<dbReference type="Proteomes" id="UP000541444">
    <property type="component" value="Unassembled WGS sequence"/>
</dbReference>
<evidence type="ECO:0000313" key="4">
    <source>
        <dbReference type="Proteomes" id="UP000541444"/>
    </source>
</evidence>
<evidence type="ECO:0000256" key="1">
    <source>
        <dbReference type="ARBA" id="ARBA00022723"/>
    </source>
</evidence>
<organism evidence="3 4">
    <name type="scientific">Kingdonia uniflora</name>
    <dbReference type="NCBI Taxonomy" id="39325"/>
    <lineage>
        <taxon>Eukaryota</taxon>
        <taxon>Viridiplantae</taxon>
        <taxon>Streptophyta</taxon>
        <taxon>Embryophyta</taxon>
        <taxon>Tracheophyta</taxon>
        <taxon>Spermatophyta</taxon>
        <taxon>Magnoliopsida</taxon>
        <taxon>Ranunculales</taxon>
        <taxon>Circaeasteraceae</taxon>
        <taxon>Kingdonia</taxon>
    </lineage>
</organism>
<dbReference type="PANTHER" id="PTHR24286:SF305">
    <property type="entry name" value="CYTOCHROME P450 708A2"/>
    <property type="match status" value="1"/>
</dbReference>
<dbReference type="AlphaFoldDB" id="A0A7J7LTI7"/>